<dbReference type="AlphaFoldDB" id="A0A2T3KPA6"/>
<evidence type="ECO:0000313" key="8">
    <source>
        <dbReference type="EMBL" id="PSV01894.1"/>
    </source>
</evidence>
<evidence type="ECO:0000256" key="7">
    <source>
        <dbReference type="SAM" id="Phobius"/>
    </source>
</evidence>
<sequence>MWHNRNYLRLLAAQIISLIGTGVSSVCLALLAYNLAGDSAGMVLSIAFAIKMVAYIGLAPVFGAIAHRLPKQKTLIILDIARALMFLCLPFVTQVWQVYGLMFAINACSAGFSPLFQSTLPTVLPNKHQYATALSLSRMAYDLEQIISPILVALLLTIIQFKLLFTLDAATFIISAGLILCCSLPKRAPTPATKINLSSLTQGITNYLGKPTLKALWFAYLAAASASAMVLVNTVVYVHNILQGNQTQTALALMVVGLGSMLVALRLPKLLDKYTPQHFHWLGLTIICGSFFMGALTPGWIGFGCICFAMGVGMSFIQTSAGLIITKACDTNNEDTGPYFAAHFSLTHFWWLITYLMAGISVKLFGVSSGYLIMASLSIISFIIYAILTHQQHSRAL</sequence>
<dbReference type="SUPFAM" id="SSF103473">
    <property type="entry name" value="MFS general substrate transporter"/>
    <property type="match status" value="1"/>
</dbReference>
<evidence type="ECO:0000313" key="9">
    <source>
        <dbReference type="Proteomes" id="UP000241426"/>
    </source>
</evidence>
<comment type="caution">
    <text evidence="8">The sequence shown here is derived from an EMBL/GenBank/DDBJ whole genome shotgun (WGS) entry which is preliminary data.</text>
</comment>
<evidence type="ECO:0000256" key="4">
    <source>
        <dbReference type="ARBA" id="ARBA00022692"/>
    </source>
</evidence>
<evidence type="ECO:0000256" key="6">
    <source>
        <dbReference type="ARBA" id="ARBA00023136"/>
    </source>
</evidence>
<proteinExistence type="predicted"/>
<feature type="transmembrane region" description="Helical" evidence="7">
    <location>
        <begin position="39"/>
        <end position="62"/>
    </location>
</feature>
<dbReference type="GO" id="GO:0005886">
    <property type="term" value="C:plasma membrane"/>
    <property type="evidence" value="ECO:0007669"/>
    <property type="project" value="UniProtKB-SubCell"/>
</dbReference>
<dbReference type="Pfam" id="PF07690">
    <property type="entry name" value="MFS_1"/>
    <property type="match status" value="1"/>
</dbReference>
<evidence type="ECO:0000256" key="3">
    <source>
        <dbReference type="ARBA" id="ARBA00022475"/>
    </source>
</evidence>
<accession>A0A2T3KPA6</accession>
<reference evidence="8 9" key="1">
    <citation type="submission" date="2018-01" db="EMBL/GenBank/DDBJ databases">
        <title>Whole genome sequencing of Histamine producing bacteria.</title>
        <authorList>
            <person name="Butler K."/>
        </authorList>
    </citation>
    <scope>NUCLEOTIDE SEQUENCE [LARGE SCALE GENOMIC DNA]</scope>
    <source>
        <strain evidence="8 9">FS-7.2</strain>
    </source>
</reference>
<dbReference type="Proteomes" id="UP000241426">
    <property type="component" value="Unassembled WGS sequence"/>
</dbReference>
<evidence type="ECO:0000256" key="2">
    <source>
        <dbReference type="ARBA" id="ARBA00022448"/>
    </source>
</evidence>
<keyword evidence="2" id="KW-0813">Transport</keyword>
<evidence type="ECO:0000256" key="5">
    <source>
        <dbReference type="ARBA" id="ARBA00022989"/>
    </source>
</evidence>
<dbReference type="CDD" id="cd06173">
    <property type="entry name" value="MFS_MefA_like"/>
    <property type="match status" value="1"/>
</dbReference>
<feature type="transmembrane region" description="Helical" evidence="7">
    <location>
        <begin position="279"/>
        <end position="295"/>
    </location>
</feature>
<dbReference type="Gene3D" id="1.20.1250.20">
    <property type="entry name" value="MFS general substrate transporter like domains"/>
    <property type="match status" value="1"/>
</dbReference>
<feature type="transmembrane region" description="Helical" evidence="7">
    <location>
        <begin position="370"/>
        <end position="388"/>
    </location>
</feature>
<feature type="transmembrane region" description="Helical" evidence="7">
    <location>
        <begin position="141"/>
        <end position="159"/>
    </location>
</feature>
<keyword evidence="3" id="KW-1003">Cell membrane</keyword>
<keyword evidence="5 7" id="KW-1133">Transmembrane helix</keyword>
<name>A0A2T3KPA6_9GAMM</name>
<gene>
    <name evidence="8" type="ORF">C9J27_00590</name>
</gene>
<dbReference type="GO" id="GO:0022857">
    <property type="term" value="F:transmembrane transporter activity"/>
    <property type="evidence" value="ECO:0007669"/>
    <property type="project" value="InterPro"/>
</dbReference>
<feature type="transmembrane region" description="Helical" evidence="7">
    <location>
        <begin position="250"/>
        <end position="267"/>
    </location>
</feature>
<feature type="transmembrane region" description="Helical" evidence="7">
    <location>
        <begin position="217"/>
        <end position="238"/>
    </location>
</feature>
<dbReference type="InterPro" id="IPR011701">
    <property type="entry name" value="MFS"/>
</dbReference>
<keyword evidence="4 7" id="KW-0812">Transmembrane</keyword>
<evidence type="ECO:0000256" key="1">
    <source>
        <dbReference type="ARBA" id="ARBA00004651"/>
    </source>
</evidence>
<dbReference type="EMBL" id="PYNF01000001">
    <property type="protein sequence ID" value="PSV01894.1"/>
    <property type="molecule type" value="Genomic_DNA"/>
</dbReference>
<feature type="transmembrane region" description="Helical" evidence="7">
    <location>
        <begin position="7"/>
        <end position="33"/>
    </location>
</feature>
<dbReference type="PANTHER" id="PTHR43266">
    <property type="entry name" value="MACROLIDE-EFFLUX PROTEIN"/>
    <property type="match status" value="1"/>
</dbReference>
<feature type="transmembrane region" description="Helical" evidence="7">
    <location>
        <begin position="301"/>
        <end position="325"/>
    </location>
</feature>
<feature type="transmembrane region" description="Helical" evidence="7">
    <location>
        <begin position="337"/>
        <end position="358"/>
    </location>
</feature>
<dbReference type="PANTHER" id="PTHR43266:SF2">
    <property type="entry name" value="MAJOR FACILITATOR SUPERFAMILY (MFS) PROFILE DOMAIN-CONTAINING PROTEIN"/>
    <property type="match status" value="1"/>
</dbReference>
<keyword evidence="6 7" id="KW-0472">Membrane</keyword>
<dbReference type="InterPro" id="IPR036259">
    <property type="entry name" value="MFS_trans_sf"/>
</dbReference>
<organism evidence="8 9">
    <name type="scientific">Photobacterium kishitanii</name>
    <dbReference type="NCBI Taxonomy" id="318456"/>
    <lineage>
        <taxon>Bacteria</taxon>
        <taxon>Pseudomonadati</taxon>
        <taxon>Pseudomonadota</taxon>
        <taxon>Gammaproteobacteria</taxon>
        <taxon>Vibrionales</taxon>
        <taxon>Vibrionaceae</taxon>
        <taxon>Photobacterium</taxon>
    </lineage>
</organism>
<comment type="subcellular location">
    <subcellularLocation>
        <location evidence="1">Cell membrane</location>
        <topology evidence="1">Multi-pass membrane protein</topology>
    </subcellularLocation>
</comment>
<protein>
    <submittedName>
        <fullName evidence="8">MFS transporter</fullName>
    </submittedName>
</protein>